<gene>
    <name evidence="2" type="ORF">SDC9_110822</name>
</gene>
<feature type="compositionally biased region" description="Low complexity" evidence="1">
    <location>
        <begin position="63"/>
        <end position="77"/>
    </location>
</feature>
<dbReference type="AlphaFoldDB" id="A0A645BF28"/>
<feature type="compositionally biased region" description="Basic and acidic residues" evidence="1">
    <location>
        <begin position="17"/>
        <end position="29"/>
    </location>
</feature>
<evidence type="ECO:0000313" key="2">
    <source>
        <dbReference type="EMBL" id="MPM63937.1"/>
    </source>
</evidence>
<protein>
    <submittedName>
        <fullName evidence="2">Uncharacterized protein</fullName>
    </submittedName>
</protein>
<sequence length="92" mass="9639">MQRERALLGGPPVGRLRVGERPFGEGDPGVHRVLDGVDPGQRPLDGIAGAVPRRGGRWRVVHGHSSSSASLPSSHSARCGGAGEVKVSRLCR</sequence>
<feature type="region of interest" description="Disordered" evidence="1">
    <location>
        <begin position="61"/>
        <end position="92"/>
    </location>
</feature>
<comment type="caution">
    <text evidence="2">The sequence shown here is derived from an EMBL/GenBank/DDBJ whole genome shotgun (WGS) entry which is preliminary data.</text>
</comment>
<reference evidence="2" key="1">
    <citation type="submission" date="2019-08" db="EMBL/GenBank/DDBJ databases">
        <authorList>
            <person name="Kucharzyk K."/>
            <person name="Murdoch R.W."/>
            <person name="Higgins S."/>
            <person name="Loffler F."/>
        </authorList>
    </citation>
    <scope>NUCLEOTIDE SEQUENCE</scope>
</reference>
<proteinExistence type="predicted"/>
<feature type="region of interest" description="Disordered" evidence="1">
    <location>
        <begin position="1"/>
        <end position="29"/>
    </location>
</feature>
<dbReference type="EMBL" id="VSSQ01019685">
    <property type="protein sequence ID" value="MPM63937.1"/>
    <property type="molecule type" value="Genomic_DNA"/>
</dbReference>
<accession>A0A645BF28</accession>
<name>A0A645BF28_9ZZZZ</name>
<organism evidence="2">
    <name type="scientific">bioreactor metagenome</name>
    <dbReference type="NCBI Taxonomy" id="1076179"/>
    <lineage>
        <taxon>unclassified sequences</taxon>
        <taxon>metagenomes</taxon>
        <taxon>ecological metagenomes</taxon>
    </lineage>
</organism>
<evidence type="ECO:0000256" key="1">
    <source>
        <dbReference type="SAM" id="MobiDB-lite"/>
    </source>
</evidence>